<reference evidence="2 3" key="1">
    <citation type="submission" date="2020-08" db="EMBL/GenBank/DDBJ databases">
        <title>Description of novel Flavobacterium F-392 isolate.</title>
        <authorList>
            <person name="Saticioglu I.B."/>
            <person name="Duman M."/>
            <person name="Altun S."/>
        </authorList>
    </citation>
    <scope>NUCLEOTIDE SEQUENCE [LARGE SCALE GENOMIC DNA]</scope>
    <source>
        <strain evidence="2 3">F-392</strain>
    </source>
</reference>
<dbReference type="AlphaFoldDB" id="A0A923MWM6"/>
<evidence type="ECO:0000256" key="1">
    <source>
        <dbReference type="SAM" id="SignalP"/>
    </source>
</evidence>
<comment type="caution">
    <text evidence="2">The sequence shown here is derived from an EMBL/GenBank/DDBJ whole genome shotgun (WGS) entry which is preliminary data.</text>
</comment>
<dbReference type="InterPro" id="IPR041662">
    <property type="entry name" value="SusD-like_2"/>
</dbReference>
<dbReference type="RefSeq" id="WP_187016730.1">
    <property type="nucleotide sequence ID" value="NZ_JACRUK010000001.1"/>
</dbReference>
<proteinExistence type="predicted"/>
<keyword evidence="3" id="KW-1185">Reference proteome</keyword>
<gene>
    <name evidence="2" type="ORF">H8R25_01110</name>
</gene>
<dbReference type="Proteomes" id="UP000641454">
    <property type="component" value="Unassembled WGS sequence"/>
</dbReference>
<name>A0A923MWM6_9FLAO</name>
<organism evidence="2 3">
    <name type="scientific">Flavobacterium muglaense</name>
    <dbReference type="NCBI Taxonomy" id="2764716"/>
    <lineage>
        <taxon>Bacteria</taxon>
        <taxon>Pseudomonadati</taxon>
        <taxon>Bacteroidota</taxon>
        <taxon>Flavobacteriia</taxon>
        <taxon>Flavobacteriales</taxon>
        <taxon>Flavobacteriaceae</taxon>
        <taxon>Flavobacterium</taxon>
    </lineage>
</organism>
<feature type="chain" id="PRO_5036795278" evidence="1">
    <location>
        <begin position="19"/>
        <end position="469"/>
    </location>
</feature>
<keyword evidence="2" id="KW-0449">Lipoprotein</keyword>
<sequence length="469" mass="53164">MKKIILLLLLCGTCFSCTDGFEEINTNKNQPTASQPKQMLPNIIFNLANTNVSNAFNFGDIVAQYGGNYEYNELDVYNWGADDRFWGMYKWLNDIYDLKKQAIAINDKNYEAIGLVLETYTMSLITDSYGNAPYSEASKGEEGILKPKYDTQEAIYTQLLLNLDKANSLIDIKSKVEGDLLFNGDMMKWKKFANSLHIRLLMRISNKVNVSTKLTEIVSKPTDYPLFQSNSDNANYVYSGSFPNISPMSDGINRLYGYNIVIPSTHLVNTLITNNDPRLGEWIDPIVGTTNQLGLQPGLTLDQIGEPSKYSRRSEDYFYTKTKISSLFMTYSELNFLLAEARQRNLITTGAAQSYYNTAVEASFKQWNVIMPTDYLTVTAPYSPTTEVLYTQKWLALYHTGVESWLDYKRTGKPSFIKAGPGAKNNGKIPRRIMYPSLEQSVNKENNSDALQKMGGTDDINAKTWWDNF</sequence>
<feature type="signal peptide" evidence="1">
    <location>
        <begin position="1"/>
        <end position="18"/>
    </location>
</feature>
<dbReference type="EMBL" id="JACRUL010000001">
    <property type="protein sequence ID" value="MBC5843039.1"/>
    <property type="molecule type" value="Genomic_DNA"/>
</dbReference>
<dbReference type="Pfam" id="PF12771">
    <property type="entry name" value="SusD-like_2"/>
    <property type="match status" value="1"/>
</dbReference>
<dbReference type="SUPFAM" id="SSF48452">
    <property type="entry name" value="TPR-like"/>
    <property type="match status" value="1"/>
</dbReference>
<keyword evidence="1" id="KW-0732">Signal</keyword>
<accession>A0A923MWM6</accession>
<evidence type="ECO:0000313" key="3">
    <source>
        <dbReference type="Proteomes" id="UP000641454"/>
    </source>
</evidence>
<dbReference type="InterPro" id="IPR011990">
    <property type="entry name" value="TPR-like_helical_dom_sf"/>
</dbReference>
<protein>
    <submittedName>
        <fullName evidence="2">SusD/RagB family nutrient-binding outer membrane lipoprotein</fullName>
    </submittedName>
</protein>
<dbReference type="Gene3D" id="1.25.40.390">
    <property type="match status" value="1"/>
</dbReference>
<evidence type="ECO:0000313" key="2">
    <source>
        <dbReference type="EMBL" id="MBC5843039.1"/>
    </source>
</evidence>